<evidence type="ECO:0000313" key="1">
    <source>
        <dbReference type="EMBL" id="CAE05403.1"/>
    </source>
</evidence>
<dbReference type="AlphaFoldDB" id="A0A5S6RCL1"/>
<reference evidence="2" key="1">
    <citation type="journal article" date="2005" name="Nature">
        <title>The map-based sequence of the rice genome.</title>
        <authorList>
            <consortium name="International rice genome sequencing project (IRGSP)"/>
            <person name="Matsumoto T."/>
            <person name="Wu J."/>
            <person name="Kanamori H."/>
            <person name="Katayose Y."/>
            <person name="Fujisawa M."/>
            <person name="Namiki N."/>
            <person name="Mizuno H."/>
            <person name="Yamamoto K."/>
            <person name="Antonio B.A."/>
            <person name="Baba T."/>
            <person name="Sakata K."/>
            <person name="Nagamura Y."/>
            <person name="Aoki H."/>
            <person name="Arikawa K."/>
            <person name="Arita K."/>
            <person name="Bito T."/>
            <person name="Chiden Y."/>
            <person name="Fujitsuka N."/>
            <person name="Fukunaka R."/>
            <person name="Hamada M."/>
            <person name="Harada C."/>
            <person name="Hayashi A."/>
            <person name="Hijishita S."/>
            <person name="Honda M."/>
            <person name="Hosokawa S."/>
            <person name="Ichikawa Y."/>
            <person name="Idonuma A."/>
            <person name="Iijima M."/>
            <person name="Ikeda M."/>
            <person name="Ikeno M."/>
            <person name="Ito K."/>
            <person name="Ito S."/>
            <person name="Ito T."/>
            <person name="Ito Y."/>
            <person name="Ito Y."/>
            <person name="Iwabuchi A."/>
            <person name="Kamiya K."/>
            <person name="Karasawa W."/>
            <person name="Kurita K."/>
            <person name="Katagiri S."/>
            <person name="Kikuta A."/>
            <person name="Kobayashi H."/>
            <person name="Kobayashi N."/>
            <person name="Machita K."/>
            <person name="Maehara T."/>
            <person name="Masukawa M."/>
            <person name="Mizubayashi T."/>
            <person name="Mukai Y."/>
            <person name="Nagasaki H."/>
            <person name="Nagata Y."/>
            <person name="Naito S."/>
            <person name="Nakashima M."/>
            <person name="Nakama Y."/>
            <person name="Nakamichi Y."/>
            <person name="Nakamura M."/>
            <person name="Meguro A."/>
            <person name="Negishi M."/>
            <person name="Ohta I."/>
            <person name="Ohta T."/>
            <person name="Okamoto M."/>
            <person name="Ono N."/>
            <person name="Saji S."/>
            <person name="Sakaguchi M."/>
            <person name="Sakai K."/>
            <person name="Shibata M."/>
            <person name="Shimokawa T."/>
            <person name="Song J."/>
            <person name="Takazaki Y."/>
            <person name="Terasawa K."/>
            <person name="Tsugane M."/>
            <person name="Tsuji K."/>
            <person name="Ueda S."/>
            <person name="Waki K."/>
            <person name="Yamagata H."/>
            <person name="Yamamoto M."/>
            <person name="Yamamoto S."/>
            <person name="Yamane H."/>
            <person name="Yoshiki S."/>
            <person name="Yoshihara R."/>
            <person name="Yukawa K."/>
            <person name="Zhong H."/>
            <person name="Yano M."/>
            <person name="Yuan Q."/>
            <person name="Ouyang S."/>
            <person name="Liu J."/>
            <person name="Jones K.M."/>
            <person name="Gansberger K."/>
            <person name="Moffat K."/>
            <person name="Hill J."/>
            <person name="Bera J."/>
            <person name="Fadrosh D."/>
            <person name="Jin S."/>
            <person name="Johri S."/>
            <person name="Kim M."/>
            <person name="Overton L."/>
            <person name="Reardon M."/>
            <person name="Tsitrin T."/>
            <person name="Vuong H."/>
            <person name="Weaver B."/>
            <person name="Ciecko A."/>
            <person name="Tallon L."/>
            <person name="Jackson J."/>
            <person name="Pai G."/>
            <person name="Aken S.V."/>
            <person name="Utterback T."/>
            <person name="Reidmuller S."/>
            <person name="Feldblyum T."/>
            <person name="Hsiao J."/>
            <person name="Zismann V."/>
            <person name="Iobst S."/>
            <person name="de Vazeille A.R."/>
            <person name="Buell C.R."/>
            <person name="Ying K."/>
            <person name="Li Y."/>
            <person name="Lu T."/>
            <person name="Huang Y."/>
            <person name="Zhao Q."/>
            <person name="Feng Q."/>
            <person name="Zhang L."/>
            <person name="Zhu J."/>
            <person name="Weng Q."/>
            <person name="Mu J."/>
            <person name="Lu Y."/>
            <person name="Fan D."/>
            <person name="Liu Y."/>
            <person name="Guan J."/>
            <person name="Zhang Y."/>
            <person name="Yu S."/>
            <person name="Liu X."/>
            <person name="Zhang Y."/>
            <person name="Hong G."/>
            <person name="Han B."/>
            <person name="Choisne N."/>
            <person name="Demange N."/>
            <person name="Orjeda G."/>
            <person name="Samain S."/>
            <person name="Cattolico L."/>
            <person name="Pelletier E."/>
            <person name="Couloux A."/>
            <person name="Segurens B."/>
            <person name="Wincker P."/>
            <person name="D'Hont A."/>
            <person name="Scarpelli C."/>
            <person name="Weissenbach J."/>
            <person name="Salanoubat M."/>
            <person name="Quetier F."/>
            <person name="Yu Y."/>
            <person name="Kim H.R."/>
            <person name="Rambo T."/>
            <person name="Currie J."/>
            <person name="Collura K."/>
            <person name="Luo M."/>
            <person name="Yang T."/>
            <person name="Ammiraju J.S.S."/>
            <person name="Engler F."/>
            <person name="Soderlund C."/>
            <person name="Wing R.A."/>
            <person name="Palmer L.E."/>
            <person name="de la Bastide M."/>
            <person name="Spiegel L."/>
            <person name="Nascimento L."/>
            <person name="Zutavern T."/>
            <person name="O'Shaughnessy A."/>
            <person name="Dike S."/>
            <person name="Dedhia N."/>
            <person name="Preston R."/>
            <person name="Balija V."/>
            <person name="McCombie W.R."/>
            <person name="Chow T."/>
            <person name="Chen H."/>
            <person name="Chung M."/>
            <person name="Chen C."/>
            <person name="Shaw J."/>
            <person name="Wu H."/>
            <person name="Hsiao K."/>
            <person name="Chao Y."/>
            <person name="Chu M."/>
            <person name="Cheng C."/>
            <person name="Hour A."/>
            <person name="Lee P."/>
            <person name="Lin S."/>
            <person name="Lin Y."/>
            <person name="Liou J."/>
            <person name="Liu S."/>
            <person name="Hsing Y."/>
            <person name="Raghuvanshi S."/>
            <person name="Mohanty A."/>
            <person name="Bharti A.K."/>
            <person name="Gaur A."/>
            <person name="Gupta V."/>
            <person name="Kumar D."/>
            <person name="Ravi V."/>
            <person name="Vij S."/>
            <person name="Kapur A."/>
            <person name="Khurana P."/>
            <person name="Khurana P."/>
            <person name="Khurana J.P."/>
            <person name="Tyagi A.K."/>
            <person name="Gaikwad K."/>
            <person name="Singh A."/>
            <person name="Dalal V."/>
            <person name="Srivastava S."/>
            <person name="Dixit A."/>
            <person name="Pal A.K."/>
            <person name="Ghazi I.A."/>
            <person name="Yadav M."/>
            <person name="Pandit A."/>
            <person name="Bhargava A."/>
            <person name="Sureshbabu K."/>
            <person name="Batra K."/>
            <person name="Sharma T.R."/>
            <person name="Mohapatra T."/>
            <person name="Singh N.K."/>
            <person name="Messing J."/>
            <person name="Nelson A.B."/>
            <person name="Fuks G."/>
            <person name="Kavchok S."/>
            <person name="Keizer G."/>
            <person name="Linton E."/>
            <person name="Llaca V."/>
            <person name="Song R."/>
            <person name="Tanyolac B."/>
            <person name="Young S."/>
            <person name="Ho-Il K."/>
            <person name="Hahn J.H."/>
            <person name="Sangsakoo G."/>
            <person name="Vanavichit A."/>
            <person name="de Mattos Luiz.A.T."/>
            <person name="Zimmer P.D."/>
            <person name="Malone G."/>
            <person name="Dellagostin O."/>
            <person name="de Oliveira A.C."/>
            <person name="Bevan M."/>
            <person name="Bancroft I."/>
            <person name="Minx P."/>
            <person name="Cordum H."/>
            <person name="Wilson R."/>
            <person name="Cheng Z."/>
            <person name="Jin W."/>
            <person name="Jiang J."/>
            <person name="Leong S.A."/>
            <person name="Iwama H."/>
            <person name="Gojobori T."/>
            <person name="Itoh T."/>
            <person name="Niimura Y."/>
            <person name="Fujii Y."/>
            <person name="Habara T."/>
            <person name="Sakai H."/>
            <person name="Sato Y."/>
            <person name="Wilson G."/>
            <person name="Kumar K."/>
            <person name="McCouch S."/>
            <person name="Juretic N."/>
            <person name="Hoen D."/>
            <person name="Wright S."/>
            <person name="Bruskiewich R."/>
            <person name="Bureau T."/>
            <person name="Miyao A."/>
            <person name="Hirochika H."/>
            <person name="Nishikawa T."/>
            <person name="Kadowaki K."/>
            <person name="Sugiura M."/>
            <person name="Burr B."/>
            <person name="Sasaki T."/>
        </authorList>
    </citation>
    <scope>NUCLEOTIDE SEQUENCE [LARGE SCALE GENOMIC DNA]</scope>
    <source>
        <strain evidence="2">cv. Nipponbare</strain>
    </source>
</reference>
<dbReference type="EMBL" id="AL731581">
    <property type="protein sequence ID" value="CAE05403.1"/>
    <property type="molecule type" value="Genomic_DNA"/>
</dbReference>
<sequence>MQAHVPSVHHPRIHYIVQRDHLIDKILGDITNGPIRMEDTLGDVDWVMTTQEELNNFTRNGVWSLVKRHKYNVIGTNWVFLN</sequence>
<protein>
    <submittedName>
        <fullName evidence="1">OSJNBa0022F16.27 protein</fullName>
    </submittedName>
</protein>
<organism evidence="1 2">
    <name type="scientific">Oryza sativa subsp. japonica</name>
    <name type="common">Rice</name>
    <dbReference type="NCBI Taxonomy" id="39947"/>
    <lineage>
        <taxon>Eukaryota</taxon>
        <taxon>Viridiplantae</taxon>
        <taxon>Streptophyta</taxon>
        <taxon>Embryophyta</taxon>
        <taxon>Tracheophyta</taxon>
        <taxon>Spermatophyta</taxon>
        <taxon>Magnoliopsida</taxon>
        <taxon>Liliopsida</taxon>
        <taxon>Poales</taxon>
        <taxon>Poaceae</taxon>
        <taxon>BOP clade</taxon>
        <taxon>Oryzoideae</taxon>
        <taxon>Oryzeae</taxon>
        <taxon>Oryzinae</taxon>
        <taxon>Oryza</taxon>
        <taxon>Oryza sativa</taxon>
    </lineage>
</organism>
<evidence type="ECO:0000313" key="2">
    <source>
        <dbReference type="Proteomes" id="UP000000763"/>
    </source>
</evidence>
<dbReference type="Proteomes" id="UP000000763">
    <property type="component" value="Chromosome 4"/>
</dbReference>
<proteinExistence type="predicted"/>
<accession>A0A5S6RCL1</accession>
<name>A0A5S6RCL1_ORYSJ</name>
<gene>
    <name evidence="1" type="ORF">OSJNBa0022F16.27</name>
</gene>
<reference evidence="2" key="2">
    <citation type="journal article" date="2008" name="Nucleic Acids Res.">
        <title>The rice annotation project database (RAP-DB): 2008 update.</title>
        <authorList>
            <consortium name="The rice annotation project (RAP)"/>
        </authorList>
    </citation>
    <scope>GENOME REANNOTATION</scope>
    <source>
        <strain evidence="2">cv. Nipponbare</strain>
    </source>
</reference>